<dbReference type="InterPro" id="IPR012132">
    <property type="entry name" value="GMC_OxRdtase"/>
</dbReference>
<gene>
    <name evidence="9" type="ORF">EDC64_109102</name>
</gene>
<evidence type="ECO:0000313" key="9">
    <source>
        <dbReference type="EMBL" id="TCT03552.1"/>
    </source>
</evidence>
<dbReference type="InterPro" id="IPR036188">
    <property type="entry name" value="FAD/NAD-bd_sf"/>
</dbReference>
<feature type="domain" description="Glucose-methanol-choline oxidoreductase N-terminal" evidence="8">
    <location>
        <begin position="259"/>
        <end position="273"/>
    </location>
</feature>
<evidence type="ECO:0000259" key="7">
    <source>
        <dbReference type="PROSITE" id="PS00623"/>
    </source>
</evidence>
<dbReference type="Proteomes" id="UP000294664">
    <property type="component" value="Unassembled WGS sequence"/>
</dbReference>
<sequence>MGSPRQDAPDAEFDFVIVGAGSAGCVLANRLSADGTHRVLLIEAGGKDRSINIHVPLMVVNLLKDERFTWPFMTEKQVHLNGREQLWTRGRVLGGSSSINGNVYVRGDPAEFDSWNCPGWSWDEMLPYFKKMETFADGDPRTRGKDGPISVTQLKRFDKLADAYLDANREAGFELVDDYNDGHYEGASYLQYSTRRGFRCSSSVGYLRPARNRPNLTVWTDTLVSRVLFEGKRASGVECRREGRMMRVAARREVILSAGPIQSPKILELSGVGQPDLLGSLGIPLVHALPGVGENMSDHPNVRLTFECARPITINDVLQRPTSKLREGIRYILFGKGLLSICSATAHTVMRSHPRENQPDLKLQLQPFSGKDRYARRPKDGLDPYSGFTIGIMALRPRSRGYVHAASSDPAVHPKIDPNYLAVEDDARVLMAGIHAVRRLAEAPSLKRLIVRETRPGPEVRTEAQIIDYIRATAQTTWHVVGSCRMGLDAEAVVDPELRVRGVDGLRVVDSSCFPTIPSSNTNAPTIALGEKGADLILRSWQKVLALSKAA</sequence>
<dbReference type="PANTHER" id="PTHR11552:SF147">
    <property type="entry name" value="CHOLINE DEHYDROGENASE, MITOCHONDRIAL"/>
    <property type="match status" value="1"/>
</dbReference>
<reference evidence="9 10" key="1">
    <citation type="submission" date="2019-03" db="EMBL/GenBank/DDBJ databases">
        <title>Genomic Encyclopedia of Type Strains, Phase IV (KMG-IV): sequencing the most valuable type-strain genomes for metagenomic binning, comparative biology and taxonomic classification.</title>
        <authorList>
            <person name="Goeker M."/>
        </authorList>
    </citation>
    <scope>NUCLEOTIDE SEQUENCE [LARGE SCALE GENOMIC DNA]</scope>
    <source>
        <strain evidence="9 10">DSM 9035</strain>
    </source>
</reference>
<dbReference type="GO" id="GO:0016614">
    <property type="term" value="F:oxidoreductase activity, acting on CH-OH group of donors"/>
    <property type="evidence" value="ECO:0007669"/>
    <property type="project" value="InterPro"/>
</dbReference>
<evidence type="ECO:0000256" key="1">
    <source>
        <dbReference type="ARBA" id="ARBA00001974"/>
    </source>
</evidence>
<dbReference type="Pfam" id="PF05199">
    <property type="entry name" value="GMC_oxred_C"/>
    <property type="match status" value="1"/>
</dbReference>
<evidence type="ECO:0000256" key="2">
    <source>
        <dbReference type="ARBA" id="ARBA00010790"/>
    </source>
</evidence>
<dbReference type="GO" id="GO:0050660">
    <property type="term" value="F:flavin adenine dinucleotide binding"/>
    <property type="evidence" value="ECO:0007669"/>
    <property type="project" value="InterPro"/>
</dbReference>
<dbReference type="SUPFAM" id="SSF51905">
    <property type="entry name" value="FAD/NAD(P)-binding domain"/>
    <property type="match status" value="1"/>
</dbReference>
<dbReference type="PROSITE" id="PS51257">
    <property type="entry name" value="PROKAR_LIPOPROTEIN"/>
    <property type="match status" value="1"/>
</dbReference>
<dbReference type="AlphaFoldDB" id="A0A4R3LSP2"/>
<evidence type="ECO:0000256" key="6">
    <source>
        <dbReference type="RuleBase" id="RU003968"/>
    </source>
</evidence>
<dbReference type="EMBL" id="SMAI01000009">
    <property type="protein sequence ID" value="TCT03552.1"/>
    <property type="molecule type" value="Genomic_DNA"/>
</dbReference>
<dbReference type="Gene3D" id="3.30.560.10">
    <property type="entry name" value="Glucose Oxidase, domain 3"/>
    <property type="match status" value="1"/>
</dbReference>
<feature type="binding site" evidence="5">
    <location>
        <begin position="100"/>
        <end position="103"/>
    </location>
    <ligand>
        <name>FAD</name>
        <dbReference type="ChEBI" id="CHEBI:57692"/>
    </ligand>
</feature>
<dbReference type="PIRSF" id="PIRSF000137">
    <property type="entry name" value="Alcohol_oxidase"/>
    <property type="match status" value="1"/>
</dbReference>
<keyword evidence="3 6" id="KW-0285">Flavoprotein</keyword>
<feature type="binding site" evidence="5">
    <location>
        <position position="224"/>
    </location>
    <ligand>
        <name>FAD</name>
        <dbReference type="ChEBI" id="CHEBI:57692"/>
    </ligand>
</feature>
<evidence type="ECO:0000256" key="4">
    <source>
        <dbReference type="ARBA" id="ARBA00022827"/>
    </source>
</evidence>
<dbReference type="PROSITE" id="PS00624">
    <property type="entry name" value="GMC_OXRED_2"/>
    <property type="match status" value="1"/>
</dbReference>
<comment type="similarity">
    <text evidence="2 6">Belongs to the GMC oxidoreductase family.</text>
</comment>
<dbReference type="Gene3D" id="3.50.50.60">
    <property type="entry name" value="FAD/NAD(P)-binding domain"/>
    <property type="match status" value="1"/>
</dbReference>
<dbReference type="Pfam" id="PF00732">
    <property type="entry name" value="GMC_oxred_N"/>
    <property type="match status" value="1"/>
</dbReference>
<proteinExistence type="inferred from homology"/>
<evidence type="ECO:0000256" key="5">
    <source>
        <dbReference type="PIRSR" id="PIRSR000137-2"/>
    </source>
</evidence>
<keyword evidence="10" id="KW-1185">Reference proteome</keyword>
<evidence type="ECO:0000313" key="10">
    <source>
        <dbReference type="Proteomes" id="UP000294664"/>
    </source>
</evidence>
<dbReference type="InterPro" id="IPR000172">
    <property type="entry name" value="GMC_OxRdtase_N"/>
</dbReference>
<feature type="domain" description="Glucose-methanol-choline oxidoreductase N-terminal" evidence="7">
    <location>
        <begin position="90"/>
        <end position="113"/>
    </location>
</feature>
<dbReference type="OrthoDB" id="9785276at2"/>
<keyword evidence="4 5" id="KW-0274">FAD</keyword>
<accession>A0A4R3LSP2</accession>
<dbReference type="PANTHER" id="PTHR11552">
    <property type="entry name" value="GLUCOSE-METHANOL-CHOLINE GMC OXIDOREDUCTASE"/>
    <property type="match status" value="1"/>
</dbReference>
<evidence type="ECO:0000256" key="3">
    <source>
        <dbReference type="ARBA" id="ARBA00022630"/>
    </source>
</evidence>
<feature type="binding site" evidence="5">
    <location>
        <position position="92"/>
    </location>
    <ligand>
        <name>FAD</name>
        <dbReference type="ChEBI" id="CHEBI:57692"/>
    </ligand>
</feature>
<dbReference type="InterPro" id="IPR007867">
    <property type="entry name" value="GMC_OxRtase_C"/>
</dbReference>
<dbReference type="SUPFAM" id="SSF54373">
    <property type="entry name" value="FAD-linked reductases, C-terminal domain"/>
    <property type="match status" value="1"/>
</dbReference>
<comment type="caution">
    <text evidence="9">The sequence shown here is derived from an EMBL/GenBank/DDBJ whole genome shotgun (WGS) entry which is preliminary data.</text>
</comment>
<protein>
    <submittedName>
        <fullName evidence="9">Choline dehydrogenase</fullName>
    </submittedName>
</protein>
<feature type="binding site" evidence="5">
    <location>
        <begin position="478"/>
        <end position="479"/>
    </location>
    <ligand>
        <name>FAD</name>
        <dbReference type="ChEBI" id="CHEBI:57692"/>
    </ligand>
</feature>
<evidence type="ECO:0000259" key="8">
    <source>
        <dbReference type="PROSITE" id="PS00624"/>
    </source>
</evidence>
<dbReference type="PROSITE" id="PS00623">
    <property type="entry name" value="GMC_OXRED_1"/>
    <property type="match status" value="1"/>
</dbReference>
<name>A0A4R3LSP2_9HYPH</name>
<comment type="cofactor">
    <cofactor evidence="1 5">
        <name>FAD</name>
        <dbReference type="ChEBI" id="CHEBI:57692"/>
    </cofactor>
</comment>
<organism evidence="9 10">
    <name type="scientific">Aquabacter spiritensis</name>
    <dbReference type="NCBI Taxonomy" id="933073"/>
    <lineage>
        <taxon>Bacteria</taxon>
        <taxon>Pseudomonadati</taxon>
        <taxon>Pseudomonadota</taxon>
        <taxon>Alphaproteobacteria</taxon>
        <taxon>Hyphomicrobiales</taxon>
        <taxon>Xanthobacteraceae</taxon>
        <taxon>Aquabacter</taxon>
    </lineage>
</organism>
<dbReference type="RefSeq" id="WP_132032612.1">
    <property type="nucleotide sequence ID" value="NZ_SMAI01000009.1"/>
</dbReference>